<name>S7ULR2_DESML</name>
<sequence length="128" mass="14722">MTIRIIRLGSPRGQDEGLRIGTVRRPPRGVKKSDYASKNFYDVWFPNLAPSEALLKEASPLRDETSWKTFKRRFIAEMKSSEAKRDLDLLAALSHQTHFSIGCYCEDESRCHRSILRELLEKRGAKIA</sequence>
<reference evidence="2 3" key="1">
    <citation type="journal article" date="2013" name="Genome Announc.">
        <title>Draft genome sequences for three mercury-methylating, sulfate-reducing bacteria.</title>
        <authorList>
            <person name="Brown S.D."/>
            <person name="Hurt R.A.Jr."/>
            <person name="Gilmour C.C."/>
            <person name="Elias D.A."/>
        </authorList>
    </citation>
    <scope>NUCLEOTIDE SEQUENCE [LARGE SCALE GENOMIC DNA]</scope>
    <source>
        <strain evidence="2 3">DSM 2059</strain>
    </source>
</reference>
<accession>S7ULR2</accession>
<gene>
    <name evidence="2" type="ORF">dsmv_3198</name>
</gene>
<proteinExistence type="predicted"/>
<organism evidence="2 3">
    <name type="scientific">Desulfococcus multivorans DSM 2059</name>
    <dbReference type="NCBI Taxonomy" id="1121405"/>
    <lineage>
        <taxon>Bacteria</taxon>
        <taxon>Pseudomonadati</taxon>
        <taxon>Thermodesulfobacteriota</taxon>
        <taxon>Desulfobacteria</taxon>
        <taxon>Desulfobacterales</taxon>
        <taxon>Desulfococcaceae</taxon>
        <taxon>Desulfococcus</taxon>
    </lineage>
</organism>
<dbReference type="PATRIC" id="fig|1121405.3.peg.3671"/>
<dbReference type="STRING" id="897.B2D07_06960"/>
<protein>
    <recommendedName>
        <fullName evidence="1">DUF488 domain-containing protein</fullName>
    </recommendedName>
</protein>
<dbReference type="eggNOG" id="COG3189">
    <property type="taxonomic scope" value="Bacteria"/>
</dbReference>
<evidence type="ECO:0000259" key="1">
    <source>
        <dbReference type="Pfam" id="PF22751"/>
    </source>
</evidence>
<evidence type="ECO:0000313" key="3">
    <source>
        <dbReference type="Proteomes" id="UP000014977"/>
    </source>
</evidence>
<dbReference type="InterPro" id="IPR054495">
    <property type="entry name" value="DUF488-N3a"/>
</dbReference>
<dbReference type="Pfam" id="PF22751">
    <property type="entry name" value="DUF488-N3a"/>
    <property type="match status" value="1"/>
</dbReference>
<dbReference type="EMBL" id="ATHJ01000110">
    <property type="protein sequence ID" value="EPR34819.1"/>
    <property type="molecule type" value="Genomic_DNA"/>
</dbReference>
<dbReference type="OrthoDB" id="9790745at2"/>
<dbReference type="AlphaFoldDB" id="S7ULR2"/>
<keyword evidence="3" id="KW-1185">Reference proteome</keyword>
<evidence type="ECO:0000313" key="2">
    <source>
        <dbReference type="EMBL" id="EPR34819.1"/>
    </source>
</evidence>
<feature type="domain" description="DUF488" evidence="1">
    <location>
        <begin position="3"/>
        <end position="124"/>
    </location>
</feature>
<comment type="caution">
    <text evidence="2">The sequence shown here is derived from an EMBL/GenBank/DDBJ whole genome shotgun (WGS) entry which is preliminary data.</text>
</comment>
<dbReference type="RefSeq" id="WP_020878288.1">
    <property type="nucleotide sequence ID" value="NZ_ATHJ01000110.1"/>
</dbReference>
<dbReference type="Proteomes" id="UP000014977">
    <property type="component" value="Unassembled WGS sequence"/>
</dbReference>